<feature type="binding site" evidence="8">
    <location>
        <position position="21"/>
    </location>
    <ligand>
        <name>Zn(2+)</name>
        <dbReference type="ChEBI" id="CHEBI:29105"/>
    </ligand>
</feature>
<keyword evidence="3 8" id="KW-0808">Transferase</keyword>
<feature type="binding site" evidence="8">
    <location>
        <position position="24"/>
    </location>
    <ligand>
        <name>Zn(2+)</name>
        <dbReference type="ChEBI" id="CHEBI:29105"/>
    </ligand>
</feature>
<keyword evidence="1 8" id="KW-0240">DNA-directed RNA polymerase</keyword>
<keyword evidence="5 8" id="KW-0479">Metal-binding</keyword>
<dbReference type="InterPro" id="IPR023464">
    <property type="entry name" value="Rpo12"/>
</dbReference>
<dbReference type="InterPro" id="IPR006591">
    <property type="entry name" value="RNAP_P/RPABC4"/>
</dbReference>
<dbReference type="HAMAP" id="MF_00615">
    <property type="entry name" value="RNApol_arch_Rpo12"/>
    <property type="match status" value="1"/>
</dbReference>
<dbReference type="EMBL" id="NZBU01000009">
    <property type="protein sequence ID" value="MAG22273.1"/>
    <property type="molecule type" value="Genomic_DNA"/>
</dbReference>
<keyword evidence="4 8" id="KW-0548">Nucleotidyltransferase</keyword>
<protein>
    <recommendedName>
        <fullName evidence="8">DNA-directed RNA polymerase subunit Rpo12</fullName>
        <ecNumber evidence="8">2.7.7.6</ecNumber>
    </recommendedName>
    <alternativeName>
        <fullName evidence="8">DNA-directed RNA polymerase subunit P</fullName>
    </alternativeName>
</protein>
<dbReference type="InterPro" id="IPR029040">
    <property type="entry name" value="RPABC4/Spt4"/>
</dbReference>
<evidence type="ECO:0000313" key="10">
    <source>
        <dbReference type="Proteomes" id="UP000226592"/>
    </source>
</evidence>
<keyword evidence="2 8" id="KW-0963">Cytoplasm</keyword>
<dbReference type="Gene3D" id="2.20.28.30">
    <property type="entry name" value="RNA polymerase ii, chain L"/>
    <property type="match status" value="1"/>
</dbReference>
<keyword evidence="6 8" id="KW-0862">Zinc</keyword>
<feature type="binding site" evidence="8">
    <location>
        <position position="7"/>
    </location>
    <ligand>
        <name>Zn(2+)</name>
        <dbReference type="ChEBI" id="CHEBI:29105"/>
    </ligand>
</feature>
<evidence type="ECO:0000256" key="8">
    <source>
        <dbReference type="HAMAP-Rule" id="MF_00615"/>
    </source>
</evidence>
<gene>
    <name evidence="8" type="primary">rpo12</name>
    <name evidence="8" type="synonym">rpoP</name>
    <name evidence="9" type="ORF">CL943_03145</name>
</gene>
<dbReference type="GO" id="GO:0008270">
    <property type="term" value="F:zinc ion binding"/>
    <property type="evidence" value="ECO:0007669"/>
    <property type="project" value="UniProtKB-UniRule"/>
</dbReference>
<evidence type="ECO:0000256" key="1">
    <source>
        <dbReference type="ARBA" id="ARBA00022478"/>
    </source>
</evidence>
<evidence type="ECO:0000256" key="7">
    <source>
        <dbReference type="ARBA" id="ARBA00023163"/>
    </source>
</evidence>
<evidence type="ECO:0000256" key="6">
    <source>
        <dbReference type="ARBA" id="ARBA00022833"/>
    </source>
</evidence>
<comment type="caution">
    <text evidence="9">The sequence shown here is derived from an EMBL/GenBank/DDBJ whole genome shotgun (WGS) entry which is preliminary data.</text>
</comment>
<accession>A0A2D6M1G9</accession>
<proteinExistence type="inferred from homology"/>
<comment type="cofactor">
    <cofactor evidence="8">
        <name>Zn(2+)</name>
        <dbReference type="ChEBI" id="CHEBI:29105"/>
    </cofactor>
    <text evidence="8">Binds 1 zinc ion.</text>
</comment>
<dbReference type="Pfam" id="PF03604">
    <property type="entry name" value="Zn_ribbon_RPAB4"/>
    <property type="match status" value="1"/>
</dbReference>
<dbReference type="GO" id="GO:0003899">
    <property type="term" value="F:DNA-directed RNA polymerase activity"/>
    <property type="evidence" value="ECO:0007669"/>
    <property type="project" value="UniProtKB-UniRule"/>
</dbReference>
<reference evidence="10" key="1">
    <citation type="submission" date="2017-09" db="EMBL/GenBank/DDBJ databases">
        <title>The Reconstruction of 2,631 Draft Metagenome-Assembled Genomes from the Global Oceans.</title>
        <authorList>
            <person name="Tully B.J."/>
            <person name="Graham E.D."/>
            <person name="Heidelberg J.F."/>
        </authorList>
    </citation>
    <scope>NUCLEOTIDE SEQUENCE [LARGE SCALE GENOMIC DNA]</scope>
</reference>
<evidence type="ECO:0000256" key="4">
    <source>
        <dbReference type="ARBA" id="ARBA00022695"/>
    </source>
</evidence>
<comment type="catalytic activity">
    <reaction evidence="8">
        <text>RNA(n) + a ribonucleoside 5'-triphosphate = RNA(n+1) + diphosphate</text>
        <dbReference type="Rhea" id="RHEA:21248"/>
        <dbReference type="Rhea" id="RHEA-COMP:14527"/>
        <dbReference type="Rhea" id="RHEA-COMP:17342"/>
        <dbReference type="ChEBI" id="CHEBI:33019"/>
        <dbReference type="ChEBI" id="CHEBI:61557"/>
        <dbReference type="ChEBI" id="CHEBI:140395"/>
        <dbReference type="EC" id="2.7.7.6"/>
    </reaction>
</comment>
<organism evidence="9 10">
    <name type="scientific">Candidatus Iainarchaeum sp</name>
    <dbReference type="NCBI Taxonomy" id="3101447"/>
    <lineage>
        <taxon>Archaea</taxon>
        <taxon>Candidatus Iainarchaeota</taxon>
        <taxon>Candidatus Iainarchaeia</taxon>
        <taxon>Candidatus Iainarchaeales</taxon>
        <taxon>Candidatus Iainarchaeaceae</taxon>
        <taxon>Candidatus Iainarchaeum</taxon>
    </lineage>
</organism>
<dbReference type="EC" id="2.7.7.6" evidence="8"/>
<dbReference type="GO" id="GO:0006351">
    <property type="term" value="P:DNA-templated transcription"/>
    <property type="evidence" value="ECO:0007669"/>
    <property type="project" value="UniProtKB-UniRule"/>
</dbReference>
<dbReference type="GO" id="GO:0005737">
    <property type="term" value="C:cytoplasm"/>
    <property type="evidence" value="ECO:0007669"/>
    <property type="project" value="UniProtKB-SubCell"/>
</dbReference>
<dbReference type="AlphaFoldDB" id="A0A2D6M1G9"/>
<evidence type="ECO:0000256" key="5">
    <source>
        <dbReference type="ARBA" id="ARBA00022723"/>
    </source>
</evidence>
<keyword evidence="7 8" id="KW-0804">Transcription</keyword>
<comment type="similarity">
    <text evidence="8">Belongs to the archaeal Rpo12/eukaryotic RPC10 RNA polymerase subunit family.</text>
</comment>
<comment type="subcellular location">
    <subcellularLocation>
        <location evidence="8">Cytoplasm</location>
    </subcellularLocation>
</comment>
<dbReference type="SUPFAM" id="SSF63393">
    <property type="entry name" value="RNA polymerase subunits"/>
    <property type="match status" value="1"/>
</dbReference>
<comment type="subunit">
    <text evidence="8">Part of the RNA polymerase complex.</text>
</comment>
<comment type="function">
    <text evidence="8">DNA-dependent RNA polymerase (RNAP) catalyzes the transcription of DNA into RNA using the four ribonucleoside triphosphates as substrates.</text>
</comment>
<dbReference type="GO" id="GO:0000428">
    <property type="term" value="C:DNA-directed RNA polymerase complex"/>
    <property type="evidence" value="ECO:0007669"/>
    <property type="project" value="UniProtKB-KW"/>
</dbReference>
<evidence type="ECO:0000256" key="2">
    <source>
        <dbReference type="ARBA" id="ARBA00022490"/>
    </source>
</evidence>
<evidence type="ECO:0000256" key="3">
    <source>
        <dbReference type="ARBA" id="ARBA00022679"/>
    </source>
</evidence>
<dbReference type="GO" id="GO:0003677">
    <property type="term" value="F:DNA binding"/>
    <property type="evidence" value="ECO:0007669"/>
    <property type="project" value="InterPro"/>
</dbReference>
<dbReference type="Proteomes" id="UP000226592">
    <property type="component" value="Unassembled WGS sequence"/>
</dbReference>
<evidence type="ECO:0000313" key="9">
    <source>
        <dbReference type="EMBL" id="MAG22273.1"/>
    </source>
</evidence>
<name>A0A2D6M1G9_9ARCH</name>
<dbReference type="SMART" id="SM00659">
    <property type="entry name" value="RPOLCX"/>
    <property type="match status" value="1"/>
</dbReference>
<sequence>MYKCGKCGEKFESLPDGIVRCPQCAYKVLYKLRDPLAKEVKAR</sequence>